<dbReference type="HOGENOM" id="CLU_1200208_0_0_1"/>
<sequence>MTTGIGKDIGQSVVGRGETTETTLRRPRRHIQITAIVSQTLEGGPESQGIADDRDTRTLLAPFMLEARARVRLALGHSLTRLTDTRGEAGTVRRHESHTTMRTVAGRLDLDSHRHGATWAAHLALLWRAPQTNYPVRHVVVHLRQMARERLHYGDEVAVKHSTRSQATIQYLRVPYATRLTCPGDGKNILRDVAIVVAVVVLDTGAEAVRHLRQNVCEAEHQQGGTPGKRH</sequence>
<dbReference type="RefSeq" id="XP_007395842.1">
    <property type="nucleotide sequence ID" value="XM_007395780.1"/>
</dbReference>
<evidence type="ECO:0000256" key="1">
    <source>
        <dbReference type="SAM" id="MobiDB-lite"/>
    </source>
</evidence>
<feature type="region of interest" description="Disordered" evidence="1">
    <location>
        <begin position="1"/>
        <end position="25"/>
    </location>
</feature>
<organism evidence="2 3">
    <name type="scientific">Phanerochaete carnosa (strain HHB-10118-sp)</name>
    <name type="common">White-rot fungus</name>
    <name type="synonym">Peniophora carnosa</name>
    <dbReference type="NCBI Taxonomy" id="650164"/>
    <lineage>
        <taxon>Eukaryota</taxon>
        <taxon>Fungi</taxon>
        <taxon>Dikarya</taxon>
        <taxon>Basidiomycota</taxon>
        <taxon>Agaricomycotina</taxon>
        <taxon>Agaricomycetes</taxon>
        <taxon>Polyporales</taxon>
        <taxon>Phanerochaetaceae</taxon>
        <taxon>Phanerochaete</taxon>
    </lineage>
</organism>
<name>K5VVF9_PHACS</name>
<dbReference type="GeneID" id="18911089"/>
<gene>
    <name evidence="2" type="ORF">PHACADRAFT_195551</name>
</gene>
<reference evidence="2 3" key="1">
    <citation type="journal article" date="2012" name="BMC Genomics">
        <title>Comparative genomics of the white-rot fungi, Phanerochaete carnosa and P. chrysosporium, to elucidate the genetic basis of the distinct wood types they colonize.</title>
        <authorList>
            <person name="Suzuki H."/>
            <person name="MacDonald J."/>
            <person name="Syed K."/>
            <person name="Salamov A."/>
            <person name="Hori C."/>
            <person name="Aerts A."/>
            <person name="Henrissat B."/>
            <person name="Wiebenga A."/>
            <person name="vanKuyk P.A."/>
            <person name="Barry K."/>
            <person name="Lindquist E."/>
            <person name="LaButti K."/>
            <person name="Lapidus A."/>
            <person name="Lucas S."/>
            <person name="Coutinho P."/>
            <person name="Gong Y."/>
            <person name="Samejima M."/>
            <person name="Mahadevan R."/>
            <person name="Abou-Zaid M."/>
            <person name="de Vries R.P."/>
            <person name="Igarashi K."/>
            <person name="Yadav J.S."/>
            <person name="Grigoriev I.V."/>
            <person name="Master E.R."/>
        </authorList>
    </citation>
    <scope>NUCLEOTIDE SEQUENCE [LARGE SCALE GENOMIC DNA]</scope>
    <source>
        <strain evidence="2 3">HHB-10118-sp</strain>
    </source>
</reference>
<proteinExistence type="predicted"/>
<protein>
    <submittedName>
        <fullName evidence="2">Uncharacterized protein</fullName>
    </submittedName>
</protein>
<accession>K5VVF9</accession>
<evidence type="ECO:0000313" key="2">
    <source>
        <dbReference type="EMBL" id="EKM55518.1"/>
    </source>
</evidence>
<keyword evidence="3" id="KW-1185">Reference proteome</keyword>
<dbReference type="KEGG" id="pco:PHACADRAFT_195551"/>
<dbReference type="InParanoid" id="K5VVF9"/>
<evidence type="ECO:0000313" key="3">
    <source>
        <dbReference type="Proteomes" id="UP000008370"/>
    </source>
</evidence>
<dbReference type="Proteomes" id="UP000008370">
    <property type="component" value="Unassembled WGS sequence"/>
</dbReference>
<dbReference type="AlphaFoldDB" id="K5VVF9"/>
<dbReference type="EMBL" id="JH930472">
    <property type="protein sequence ID" value="EKM55518.1"/>
    <property type="molecule type" value="Genomic_DNA"/>
</dbReference>